<evidence type="ECO:0000313" key="2">
    <source>
        <dbReference type="Proteomes" id="UP001597285"/>
    </source>
</evidence>
<dbReference type="RefSeq" id="WP_058919790.1">
    <property type="nucleotide sequence ID" value="NZ_JBHSQC010000023.1"/>
</dbReference>
<name>A0ABW4NNN3_9LACT</name>
<sequence>MASEYIYVHLDSVTNSVLSKGVTLVNYAKIIKKMPKNILLLNAPKGVGELDAHTGFRIIRGTENVAAYFKENLQTADGSIKWIDFENMELLRQLTPVEISELLYIAHAYTHLHSPFYYKLQNNFIYLTMPDDIRKIYFRYLEQFYGFLGDSLTRSLEMKINEKKKFFQKSQTIEPIPIELVRELVPYLREGALFSFKQMQHQDTVCEIPIFLVEDRLRDVEHTFSEKDLMGTVCYDNHEKNWFLKEEDVLEPLLR</sequence>
<dbReference type="EMBL" id="JBHUFF010000017">
    <property type="protein sequence ID" value="MFD1800024.1"/>
    <property type="molecule type" value="Genomic_DNA"/>
</dbReference>
<accession>A0ABW4NNN3</accession>
<comment type="caution">
    <text evidence="1">The sequence shown here is derived from an EMBL/GenBank/DDBJ whole genome shotgun (WGS) entry which is preliminary data.</text>
</comment>
<reference evidence="2" key="1">
    <citation type="journal article" date="2019" name="Int. J. Syst. Evol. Microbiol.">
        <title>The Global Catalogue of Microorganisms (GCM) 10K type strain sequencing project: providing services to taxonomists for standard genome sequencing and annotation.</title>
        <authorList>
            <consortium name="The Broad Institute Genomics Platform"/>
            <consortium name="The Broad Institute Genome Sequencing Center for Infectious Disease"/>
            <person name="Wu L."/>
            <person name="Ma J."/>
        </authorList>
    </citation>
    <scope>NUCLEOTIDE SEQUENCE [LARGE SCALE GENOMIC DNA]</scope>
    <source>
        <strain evidence="2">KCTC 42143</strain>
    </source>
</reference>
<organism evidence="1 2">
    <name type="scientific">Carnobacterium antarcticum</name>
    <dbReference type="NCBI Taxonomy" id="2126436"/>
    <lineage>
        <taxon>Bacteria</taxon>
        <taxon>Bacillati</taxon>
        <taxon>Bacillota</taxon>
        <taxon>Bacilli</taxon>
        <taxon>Lactobacillales</taxon>
        <taxon>Carnobacteriaceae</taxon>
        <taxon>Carnobacterium</taxon>
    </lineage>
</organism>
<evidence type="ECO:0000313" key="1">
    <source>
        <dbReference type="EMBL" id="MFD1800024.1"/>
    </source>
</evidence>
<dbReference type="Proteomes" id="UP001597285">
    <property type="component" value="Unassembled WGS sequence"/>
</dbReference>
<gene>
    <name evidence="1" type="ORF">ACFSBK_09205</name>
</gene>
<keyword evidence="2" id="KW-1185">Reference proteome</keyword>
<protein>
    <submittedName>
        <fullName evidence="1">Uncharacterized protein</fullName>
    </submittedName>
</protein>
<proteinExistence type="predicted"/>